<comment type="similarity">
    <text evidence="1">Belongs to the aldehyde dehydrogenase family.</text>
</comment>
<accession>A0AAW3PB99</accession>
<evidence type="ECO:0000313" key="5">
    <source>
        <dbReference type="Proteomes" id="UP000063236"/>
    </source>
</evidence>
<evidence type="ECO:0000313" key="4">
    <source>
        <dbReference type="EMBL" id="KWF46743.1"/>
    </source>
</evidence>
<sequence>MELRSDYVTPKLLIDGHWRSGTGAGYSTVVNPATEEVLAMTPHASDDELDETLVAVEKGFAVWRNTVPAIRSAVILRAVALMRDRKESIACALTLEQGKPIGQARAEVEVAADMVQWYGEQAKRIYGRIFSAPTPNTDFEVRKEAVGPCLLLSPWNVPVILAARKIAGALAAGCSCIVKPPEETPGAVAMMVSCFVDAGLPDGVINLVNGEPAHVSERLIRSDVIRKVSFTGSVAIGKQIARLASDGLKRVTLELGGHSPVIVYDDVDVAGCVRLLATAKFRNAGQLCHAPTRFFVHRRIYERFVDRFSDRAKQLRVGNGLDASTEMGPLANQRRLQAVSELVEATSEMGTVVAGGKRVGRTGFFYAPTVIADVRMEAKGMNEEPFGPIALISPFSTDDEVIAKANATRYGLASYVFTDSAATQRRLIESLHVGSVAINNTTATVAEAPFGGVRDSGYGYESGEEGLEGYLHTKLVHRTYSTE</sequence>
<dbReference type="InterPro" id="IPR016162">
    <property type="entry name" value="Ald_DH_N"/>
</dbReference>
<dbReference type="PANTHER" id="PTHR43353:SF5">
    <property type="entry name" value="SUCCINATE-SEMIALDEHYDE DEHYDROGENASE, MITOCHONDRIAL"/>
    <property type="match status" value="1"/>
</dbReference>
<dbReference type="SUPFAM" id="SSF53720">
    <property type="entry name" value="ALDH-like"/>
    <property type="match status" value="1"/>
</dbReference>
<dbReference type="FunFam" id="3.40.605.10:FF:000007">
    <property type="entry name" value="NAD/NADP-dependent betaine aldehyde dehydrogenase"/>
    <property type="match status" value="1"/>
</dbReference>
<evidence type="ECO:0000259" key="3">
    <source>
        <dbReference type="Pfam" id="PF00171"/>
    </source>
</evidence>
<dbReference type="InterPro" id="IPR016163">
    <property type="entry name" value="Ald_DH_C"/>
</dbReference>
<dbReference type="InterPro" id="IPR015590">
    <property type="entry name" value="Aldehyde_DH_dom"/>
</dbReference>
<proteinExistence type="inferred from homology"/>
<dbReference type="RefSeq" id="WP_060188599.1">
    <property type="nucleotide sequence ID" value="NZ_LPJS01000026.1"/>
</dbReference>
<dbReference type="FunFam" id="3.40.309.10:FF:000009">
    <property type="entry name" value="Aldehyde dehydrogenase A"/>
    <property type="match status" value="1"/>
</dbReference>
<evidence type="ECO:0000256" key="2">
    <source>
        <dbReference type="ARBA" id="ARBA00023002"/>
    </source>
</evidence>
<comment type="caution">
    <text evidence="4">The sequence shown here is derived from an EMBL/GenBank/DDBJ whole genome shotgun (WGS) entry which is preliminary data.</text>
</comment>
<name>A0AAW3PB99_9BURK</name>
<dbReference type="Gene3D" id="3.40.309.10">
    <property type="entry name" value="Aldehyde Dehydrogenase, Chain A, domain 2"/>
    <property type="match status" value="1"/>
</dbReference>
<dbReference type="GO" id="GO:0009450">
    <property type="term" value="P:gamma-aminobutyric acid catabolic process"/>
    <property type="evidence" value="ECO:0007669"/>
    <property type="project" value="TreeGrafter"/>
</dbReference>
<evidence type="ECO:0000256" key="1">
    <source>
        <dbReference type="ARBA" id="ARBA00009986"/>
    </source>
</evidence>
<dbReference type="AlphaFoldDB" id="A0AAW3PB99"/>
<gene>
    <name evidence="4" type="ORF">WL88_25880</name>
</gene>
<dbReference type="EMBL" id="LPJV01000059">
    <property type="protein sequence ID" value="KWF46743.1"/>
    <property type="molecule type" value="Genomic_DNA"/>
</dbReference>
<dbReference type="InterPro" id="IPR016161">
    <property type="entry name" value="Ald_DH/histidinol_DH"/>
</dbReference>
<feature type="domain" description="Aldehyde dehydrogenase" evidence="3">
    <location>
        <begin position="18"/>
        <end position="476"/>
    </location>
</feature>
<keyword evidence="2" id="KW-0560">Oxidoreductase</keyword>
<dbReference type="CDD" id="cd07103">
    <property type="entry name" value="ALDH_F5_SSADH_GabD"/>
    <property type="match status" value="1"/>
</dbReference>
<organism evidence="4 5">
    <name type="scientific">Burkholderia diffusa</name>
    <dbReference type="NCBI Taxonomy" id="488732"/>
    <lineage>
        <taxon>Bacteria</taxon>
        <taxon>Pseudomonadati</taxon>
        <taxon>Pseudomonadota</taxon>
        <taxon>Betaproteobacteria</taxon>
        <taxon>Burkholderiales</taxon>
        <taxon>Burkholderiaceae</taxon>
        <taxon>Burkholderia</taxon>
        <taxon>Burkholderia cepacia complex</taxon>
    </lineage>
</organism>
<dbReference type="PANTHER" id="PTHR43353">
    <property type="entry name" value="SUCCINATE-SEMIALDEHYDE DEHYDROGENASE, MITOCHONDRIAL"/>
    <property type="match status" value="1"/>
</dbReference>
<reference evidence="4 5" key="1">
    <citation type="submission" date="2015-11" db="EMBL/GenBank/DDBJ databases">
        <title>Expanding the genomic diversity of Burkholderia species for the development of highly accurate diagnostics.</title>
        <authorList>
            <person name="Sahl J."/>
            <person name="Keim P."/>
            <person name="Wagner D."/>
        </authorList>
    </citation>
    <scope>NUCLEOTIDE SEQUENCE [LARGE SCALE GENOMIC DNA]</scope>
    <source>
        <strain evidence="4 5">MSMB378WGS</strain>
    </source>
</reference>
<dbReference type="InterPro" id="IPR050740">
    <property type="entry name" value="Aldehyde_DH_Superfamily"/>
</dbReference>
<dbReference type="GO" id="GO:0004777">
    <property type="term" value="F:succinate-semialdehyde dehydrogenase (NAD+) activity"/>
    <property type="evidence" value="ECO:0007669"/>
    <property type="project" value="TreeGrafter"/>
</dbReference>
<dbReference type="Proteomes" id="UP000063236">
    <property type="component" value="Unassembled WGS sequence"/>
</dbReference>
<dbReference type="Gene3D" id="3.40.605.10">
    <property type="entry name" value="Aldehyde Dehydrogenase, Chain A, domain 1"/>
    <property type="match status" value="1"/>
</dbReference>
<protein>
    <submittedName>
        <fullName evidence="4">NAD-dependent succinate-semialdehyde dehydrogenase</fullName>
    </submittedName>
</protein>
<dbReference type="Pfam" id="PF00171">
    <property type="entry name" value="Aldedh"/>
    <property type="match status" value="1"/>
</dbReference>